<feature type="transmembrane region" description="Helical" evidence="9">
    <location>
        <begin position="43"/>
        <end position="65"/>
    </location>
</feature>
<keyword evidence="12" id="KW-1185">Reference proteome</keyword>
<evidence type="ECO:0000256" key="2">
    <source>
        <dbReference type="ARBA" id="ARBA00010065"/>
    </source>
</evidence>
<name>A0ABV7L6F5_9PROT</name>
<evidence type="ECO:0000313" key="12">
    <source>
        <dbReference type="Proteomes" id="UP001595528"/>
    </source>
</evidence>
<dbReference type="InterPro" id="IPR003010">
    <property type="entry name" value="C-N_Hydrolase"/>
</dbReference>
<dbReference type="InterPro" id="IPR036526">
    <property type="entry name" value="C-N_Hydrolase_sf"/>
</dbReference>
<feature type="transmembrane region" description="Helical" evidence="9">
    <location>
        <begin position="522"/>
        <end position="539"/>
    </location>
</feature>
<dbReference type="EMBL" id="JBHRTR010000035">
    <property type="protein sequence ID" value="MFC3230019.1"/>
    <property type="molecule type" value="Genomic_DNA"/>
</dbReference>
<dbReference type="Pfam" id="PF20154">
    <property type="entry name" value="LNT_N"/>
    <property type="match status" value="1"/>
</dbReference>
<dbReference type="NCBIfam" id="TIGR00546">
    <property type="entry name" value="lnt"/>
    <property type="match status" value="1"/>
</dbReference>
<keyword evidence="4 9" id="KW-0808">Transferase</keyword>
<keyword evidence="6 9" id="KW-1133">Transmembrane helix</keyword>
<evidence type="ECO:0000256" key="1">
    <source>
        <dbReference type="ARBA" id="ARBA00004651"/>
    </source>
</evidence>
<comment type="subcellular location">
    <subcellularLocation>
        <location evidence="1 9">Cell membrane</location>
        <topology evidence="1 9">Multi-pass membrane protein</topology>
    </subcellularLocation>
</comment>
<dbReference type="Gene3D" id="3.60.110.10">
    <property type="entry name" value="Carbon-nitrogen hydrolase"/>
    <property type="match status" value="1"/>
</dbReference>
<keyword evidence="5 9" id="KW-0812">Transmembrane</keyword>
<comment type="caution">
    <text evidence="11">The sequence shown here is derived from an EMBL/GenBank/DDBJ whole genome shotgun (WGS) entry which is preliminary data.</text>
</comment>
<evidence type="ECO:0000256" key="7">
    <source>
        <dbReference type="ARBA" id="ARBA00023136"/>
    </source>
</evidence>
<evidence type="ECO:0000256" key="5">
    <source>
        <dbReference type="ARBA" id="ARBA00022692"/>
    </source>
</evidence>
<feature type="domain" description="CN hydrolase" evidence="10">
    <location>
        <begin position="254"/>
        <end position="512"/>
    </location>
</feature>
<feature type="transmembrane region" description="Helical" evidence="9">
    <location>
        <begin position="142"/>
        <end position="163"/>
    </location>
</feature>
<dbReference type="CDD" id="cd07571">
    <property type="entry name" value="ALP_N-acyl_transferase"/>
    <property type="match status" value="1"/>
</dbReference>
<keyword evidence="7 9" id="KW-0472">Membrane</keyword>
<feature type="transmembrane region" description="Helical" evidence="9">
    <location>
        <begin position="77"/>
        <end position="99"/>
    </location>
</feature>
<protein>
    <recommendedName>
        <fullName evidence="9">Apolipoprotein N-acyltransferase</fullName>
        <shortName evidence="9">ALP N-acyltransferase</shortName>
        <ecNumber evidence="9">2.3.1.269</ecNumber>
    </recommendedName>
</protein>
<dbReference type="Proteomes" id="UP001595528">
    <property type="component" value="Unassembled WGS sequence"/>
</dbReference>
<comment type="pathway">
    <text evidence="9">Protein modification; lipoprotein biosynthesis (N-acyl transfer).</text>
</comment>
<keyword evidence="3 9" id="KW-1003">Cell membrane</keyword>
<dbReference type="InterPro" id="IPR004563">
    <property type="entry name" value="Apolipo_AcylTrfase"/>
</dbReference>
<evidence type="ECO:0000256" key="3">
    <source>
        <dbReference type="ARBA" id="ARBA00022475"/>
    </source>
</evidence>
<feature type="transmembrane region" description="Helical" evidence="9">
    <location>
        <begin position="183"/>
        <end position="204"/>
    </location>
</feature>
<evidence type="ECO:0000256" key="8">
    <source>
        <dbReference type="ARBA" id="ARBA00023315"/>
    </source>
</evidence>
<proteinExistence type="inferred from homology"/>
<dbReference type="HAMAP" id="MF_01148">
    <property type="entry name" value="Lnt"/>
    <property type="match status" value="1"/>
</dbReference>
<feature type="transmembrane region" description="Helical" evidence="9">
    <location>
        <begin position="216"/>
        <end position="236"/>
    </location>
</feature>
<dbReference type="InterPro" id="IPR045378">
    <property type="entry name" value="LNT_N"/>
</dbReference>
<dbReference type="RefSeq" id="WP_379904785.1">
    <property type="nucleotide sequence ID" value="NZ_JBHRTR010000035.1"/>
</dbReference>
<evidence type="ECO:0000256" key="9">
    <source>
        <dbReference type="HAMAP-Rule" id="MF_01148"/>
    </source>
</evidence>
<dbReference type="GO" id="GO:0016746">
    <property type="term" value="F:acyltransferase activity"/>
    <property type="evidence" value="ECO:0007669"/>
    <property type="project" value="UniProtKB-KW"/>
</dbReference>
<dbReference type="EC" id="2.3.1.269" evidence="9"/>
<evidence type="ECO:0000259" key="10">
    <source>
        <dbReference type="PROSITE" id="PS50263"/>
    </source>
</evidence>
<keyword evidence="8 9" id="KW-0012">Acyltransferase</keyword>
<accession>A0ABV7L6F5</accession>
<dbReference type="PANTHER" id="PTHR38686">
    <property type="entry name" value="APOLIPOPROTEIN N-ACYLTRANSFERASE"/>
    <property type="match status" value="1"/>
</dbReference>
<evidence type="ECO:0000313" key="11">
    <source>
        <dbReference type="EMBL" id="MFC3230019.1"/>
    </source>
</evidence>
<dbReference type="Pfam" id="PF00795">
    <property type="entry name" value="CN_hydrolase"/>
    <property type="match status" value="1"/>
</dbReference>
<evidence type="ECO:0000256" key="6">
    <source>
        <dbReference type="ARBA" id="ARBA00022989"/>
    </source>
</evidence>
<evidence type="ECO:0000256" key="4">
    <source>
        <dbReference type="ARBA" id="ARBA00022679"/>
    </source>
</evidence>
<sequence>MSRIRAAAAALTRLNPWLRLLLAVVAGALLALAQPPLSFWPLLFPCLVLLVWLLDAAGTGASGAVLRPSAARWWRGFILVAFLWGYFAAGLYWVGIAFFVDAARFALLLPLPVIGLPLLLAVVMLAPALPFLWHWPWDARRVLLLALALAAGDYLRSFLFTGFPWNLFGYVWLGADPVLQSAGWIGIHGLGLLTLALGGMPAILADPVAAAPRGGAATWLAAMAALFVAIAAFGIWRLAAHPEAPLTDLRLQIVQANVPQKEKWHPATRDSHFLRSIALTRDGQAEAVDPAADAPPDLVIWSETAVPFFLANEPARRAQLAAAVPPGGRMIVGAPRFARTAPGTEAMVWNSLHVVGPGGGILATYDKRHLVPFGEFLPLRGLLSRLGLDNLAQGGTDFTTGTVPGVVAASAVPPFRALICYEGIFPAEISEGPQRPAWLLNITNDAWFGESSGPYQHFGMTRLRAIEQGLPVVRAANTGISAIIDPYGRVLARLGLGRTGVLEGRLPAPLPVPPPYARLGDWLSLLPVLLAVAALLLAAPRGIPGRGRRE</sequence>
<dbReference type="SUPFAM" id="SSF56317">
    <property type="entry name" value="Carbon-nitrogen hydrolase"/>
    <property type="match status" value="1"/>
</dbReference>
<gene>
    <name evidence="9 11" type="primary">lnt</name>
    <name evidence="11" type="ORF">ACFOGJ_22400</name>
</gene>
<organism evidence="11 12">
    <name type="scientific">Marinibaculum pumilum</name>
    <dbReference type="NCBI Taxonomy" id="1766165"/>
    <lineage>
        <taxon>Bacteria</taxon>
        <taxon>Pseudomonadati</taxon>
        <taxon>Pseudomonadota</taxon>
        <taxon>Alphaproteobacteria</taxon>
        <taxon>Rhodospirillales</taxon>
        <taxon>Rhodospirillaceae</taxon>
        <taxon>Marinibaculum</taxon>
    </lineage>
</organism>
<comment type="catalytic activity">
    <reaction evidence="9">
        <text>N-terminal S-1,2-diacyl-sn-glyceryl-L-cysteinyl-[lipoprotein] + a glycerophospholipid = N-acyl-S-1,2-diacyl-sn-glyceryl-L-cysteinyl-[lipoprotein] + a 2-acyl-sn-glycero-3-phospholipid + H(+)</text>
        <dbReference type="Rhea" id="RHEA:48228"/>
        <dbReference type="Rhea" id="RHEA-COMP:14681"/>
        <dbReference type="Rhea" id="RHEA-COMP:14684"/>
        <dbReference type="ChEBI" id="CHEBI:15378"/>
        <dbReference type="ChEBI" id="CHEBI:136912"/>
        <dbReference type="ChEBI" id="CHEBI:140656"/>
        <dbReference type="ChEBI" id="CHEBI:140657"/>
        <dbReference type="ChEBI" id="CHEBI:140660"/>
        <dbReference type="EC" id="2.3.1.269"/>
    </reaction>
</comment>
<dbReference type="PROSITE" id="PS50263">
    <property type="entry name" value="CN_HYDROLASE"/>
    <property type="match status" value="1"/>
</dbReference>
<dbReference type="PANTHER" id="PTHR38686:SF1">
    <property type="entry name" value="APOLIPOPROTEIN N-ACYLTRANSFERASE"/>
    <property type="match status" value="1"/>
</dbReference>
<comment type="function">
    <text evidence="9">Catalyzes the phospholipid dependent N-acylation of the N-terminal cysteine of apolipoprotein, the last step in lipoprotein maturation.</text>
</comment>
<reference evidence="12" key="1">
    <citation type="journal article" date="2019" name="Int. J. Syst. Evol. Microbiol.">
        <title>The Global Catalogue of Microorganisms (GCM) 10K type strain sequencing project: providing services to taxonomists for standard genome sequencing and annotation.</title>
        <authorList>
            <consortium name="The Broad Institute Genomics Platform"/>
            <consortium name="The Broad Institute Genome Sequencing Center for Infectious Disease"/>
            <person name="Wu L."/>
            <person name="Ma J."/>
        </authorList>
    </citation>
    <scope>NUCLEOTIDE SEQUENCE [LARGE SCALE GENOMIC DNA]</scope>
    <source>
        <strain evidence="12">KCTC 42964</strain>
    </source>
</reference>
<comment type="similarity">
    <text evidence="2 9">Belongs to the CN hydrolase family. Apolipoprotein N-acyltransferase subfamily.</text>
</comment>
<feature type="transmembrane region" description="Helical" evidence="9">
    <location>
        <begin position="105"/>
        <end position="130"/>
    </location>
</feature>